<gene>
    <name evidence="3" type="ORF">RTCCBAU85039_6115</name>
    <name evidence="4" type="ORF">SAMN05216228_10799</name>
</gene>
<name>A0A1H8WU69_9HYPH</name>
<dbReference type="InterPro" id="IPR016707">
    <property type="entry name" value="Conjugal_tfr_TraB_rhizob"/>
</dbReference>
<sequence length="388" mass="42163">MRRDWLQPLALGLASATAGYIAWSGQVLALPAAIAFPALWSMARSHRTASVVSAAYFLVASRGLPQGVAAFYQSDIWPGLILWLAASSGFVFVHAALWSRQSGGWKALRYTIAMVLMALPPFGIVGWAHPITAAGVLFPGWGWAGLAAVAAGLAIMTTRYRPAAAVTLVGFWLWSAAFWTAPDIGRGWQGVDLQLGNSLGRDNSLARHSDLVATLRLRRRPDTAYVLLPESALGFWTPSVERLWRQQLTGTDLNVIAGAAVVDPEGYNNVLVRVSATESEILYRQRMPVPGSMWQPWLAPIGKSGGARADFFANPVVFVGGQRVAPLICYEQLIIWPVLMSMLHDPDLVVAVGNDWWTKGTAIIGIQRASAEAWARLFNKPLVMSFNT</sequence>
<evidence type="ECO:0000313" key="4">
    <source>
        <dbReference type="EMBL" id="SEP31224.1"/>
    </source>
</evidence>
<evidence type="ECO:0000313" key="3">
    <source>
        <dbReference type="EMBL" id="SEI19251.1"/>
    </source>
</evidence>
<proteinExistence type="predicted"/>
<dbReference type="PROSITE" id="PS50263">
    <property type="entry name" value="CN_HYDROLASE"/>
    <property type="match status" value="1"/>
</dbReference>
<dbReference type="NCBIfam" id="NF010398">
    <property type="entry name" value="PRK13825.1-2"/>
    <property type="match status" value="1"/>
</dbReference>
<reference evidence="5" key="1">
    <citation type="submission" date="2016-10" db="EMBL/GenBank/DDBJ databases">
        <authorList>
            <person name="Wibberg D."/>
        </authorList>
    </citation>
    <scope>NUCLEOTIDE SEQUENCE [LARGE SCALE GENOMIC DNA]</scope>
</reference>
<keyword evidence="1" id="KW-0812">Transmembrane</keyword>
<dbReference type="EMBL" id="FOCV01000079">
    <property type="protein sequence ID" value="SEP31224.1"/>
    <property type="molecule type" value="Genomic_DNA"/>
</dbReference>
<keyword evidence="4" id="KW-0378">Hydrolase</keyword>
<evidence type="ECO:0000256" key="1">
    <source>
        <dbReference type="SAM" id="Phobius"/>
    </source>
</evidence>
<dbReference type="Pfam" id="PF00795">
    <property type="entry name" value="CN_hydrolase"/>
    <property type="match status" value="1"/>
</dbReference>
<dbReference type="GO" id="GO:0016787">
    <property type="term" value="F:hydrolase activity"/>
    <property type="evidence" value="ECO:0007669"/>
    <property type="project" value="UniProtKB-KW"/>
</dbReference>
<dbReference type="InterPro" id="IPR003010">
    <property type="entry name" value="C-N_Hydrolase"/>
</dbReference>
<dbReference type="RefSeq" id="WP_072381340.1">
    <property type="nucleotide sequence ID" value="NZ_FNXB01000056.1"/>
</dbReference>
<feature type="domain" description="CN hydrolase" evidence="2">
    <location>
        <begin position="188"/>
        <end position="388"/>
    </location>
</feature>
<feature type="transmembrane region" description="Helical" evidence="1">
    <location>
        <begin position="163"/>
        <end position="181"/>
    </location>
</feature>
<keyword evidence="1" id="KW-0472">Membrane</keyword>
<dbReference type="OrthoDB" id="8206526at2"/>
<evidence type="ECO:0000313" key="6">
    <source>
        <dbReference type="Proteomes" id="UP000198939"/>
    </source>
</evidence>
<keyword evidence="6" id="KW-1185">Reference proteome</keyword>
<dbReference type="SUPFAM" id="SSF56317">
    <property type="entry name" value="Carbon-nitrogen hydrolase"/>
    <property type="match status" value="1"/>
</dbReference>
<dbReference type="Proteomes" id="UP000198939">
    <property type="component" value="Unassembled WGS sequence"/>
</dbReference>
<dbReference type="GO" id="GO:0016020">
    <property type="term" value="C:membrane"/>
    <property type="evidence" value="ECO:0007669"/>
    <property type="project" value="InterPro"/>
</dbReference>
<dbReference type="EMBL" id="FNXB01000056">
    <property type="protein sequence ID" value="SEI19251.1"/>
    <property type="molecule type" value="Genomic_DNA"/>
</dbReference>
<feature type="transmembrane region" description="Helical" evidence="1">
    <location>
        <begin position="136"/>
        <end position="156"/>
    </location>
</feature>
<dbReference type="InterPro" id="IPR036526">
    <property type="entry name" value="C-N_Hydrolase_sf"/>
</dbReference>
<dbReference type="Proteomes" id="UP000183063">
    <property type="component" value="Unassembled WGS sequence"/>
</dbReference>
<evidence type="ECO:0000259" key="2">
    <source>
        <dbReference type="PROSITE" id="PS50263"/>
    </source>
</evidence>
<dbReference type="AlphaFoldDB" id="A0A1H8WU69"/>
<feature type="transmembrane region" description="Helical" evidence="1">
    <location>
        <begin position="20"/>
        <end position="40"/>
    </location>
</feature>
<feature type="transmembrane region" description="Helical" evidence="1">
    <location>
        <begin position="76"/>
        <end position="98"/>
    </location>
</feature>
<keyword evidence="1" id="KW-1133">Transmembrane helix</keyword>
<dbReference type="STRING" id="501024.RTCCBAU85039_6115"/>
<reference evidence="3" key="3">
    <citation type="submission" date="2016-10" db="EMBL/GenBank/DDBJ databases">
        <authorList>
            <person name="de Groot N.N."/>
        </authorList>
    </citation>
    <scope>NUCLEOTIDE SEQUENCE [LARGE SCALE GENOMIC DNA]</scope>
    <source>
        <strain evidence="3">CCBAU85039</strain>
    </source>
</reference>
<evidence type="ECO:0000313" key="5">
    <source>
        <dbReference type="Proteomes" id="UP000183063"/>
    </source>
</evidence>
<dbReference type="PIRSF" id="PIRSF017932">
    <property type="entry name" value="Conjugal_transfer_TraB_rhizob"/>
    <property type="match status" value="1"/>
</dbReference>
<dbReference type="Gene3D" id="3.60.110.10">
    <property type="entry name" value="Carbon-nitrogen hydrolase"/>
    <property type="match status" value="1"/>
</dbReference>
<feature type="transmembrane region" description="Helical" evidence="1">
    <location>
        <begin position="47"/>
        <end position="64"/>
    </location>
</feature>
<dbReference type="NCBIfam" id="NF010400">
    <property type="entry name" value="PRK13825.1-4"/>
    <property type="match status" value="1"/>
</dbReference>
<feature type="transmembrane region" description="Helical" evidence="1">
    <location>
        <begin position="110"/>
        <end position="130"/>
    </location>
</feature>
<protein>
    <submittedName>
        <fullName evidence="4">Carbon-nitrogen hydrolase</fullName>
    </submittedName>
    <submittedName>
        <fullName evidence="3">Conjugal transfer protein TraB</fullName>
    </submittedName>
</protein>
<organism evidence="3 5">
    <name type="scientific">Rhizobium tibeticum</name>
    <dbReference type="NCBI Taxonomy" id="501024"/>
    <lineage>
        <taxon>Bacteria</taxon>
        <taxon>Pseudomonadati</taxon>
        <taxon>Pseudomonadota</taxon>
        <taxon>Alphaproteobacteria</taxon>
        <taxon>Hyphomicrobiales</taxon>
        <taxon>Rhizobiaceae</taxon>
        <taxon>Rhizobium/Agrobacterium group</taxon>
        <taxon>Rhizobium</taxon>
    </lineage>
</organism>
<reference evidence="4 6" key="2">
    <citation type="submission" date="2016-10" db="EMBL/GenBank/DDBJ databases">
        <authorList>
            <person name="Varghese N."/>
            <person name="Submissions S."/>
        </authorList>
    </citation>
    <scope>NUCLEOTIDE SEQUENCE [LARGE SCALE GENOMIC DNA]</scope>
    <source>
        <strain evidence="4 6">CGMCC 1.7071</strain>
    </source>
</reference>
<accession>A0A1H8WU69</accession>